<evidence type="ECO:0000313" key="7">
    <source>
        <dbReference type="Proteomes" id="UP001231197"/>
    </source>
</evidence>
<sequence>MFNSDTNPASENSIRPIQGVHLVFDNLFLPGNNAILVPKTADSRELFLVPWHNRVVVGTTDTLFDSYSLEPKLLENEIDFVLETANRYLNK</sequence>
<comment type="cofactor">
    <cofactor evidence="1">
        <name>FAD</name>
        <dbReference type="ChEBI" id="CHEBI:57692"/>
    </cofactor>
</comment>
<evidence type="ECO:0000256" key="2">
    <source>
        <dbReference type="ARBA" id="ARBA00022630"/>
    </source>
</evidence>
<comment type="caution">
    <text evidence="6">The sequence shown here is derived from an EMBL/GenBank/DDBJ whole genome shotgun (WGS) entry which is preliminary data.</text>
</comment>
<reference evidence="6 7" key="1">
    <citation type="journal article" date="2023" name="Int. J. Syst. Evol. Microbiol.">
        <title>Winogradskyella bathintestinalis sp. nov., isolated from the intestine of the deep-sea loosejaw dragonfish, Malacosteus niger.</title>
        <authorList>
            <person name="Uniacke-Lowe S."/>
            <person name="Johnson C.N."/>
            <person name="Stanton C."/>
            <person name="Hill C."/>
            <person name="Ross P."/>
        </authorList>
    </citation>
    <scope>NUCLEOTIDE SEQUENCE [LARGE SCALE GENOMIC DNA]</scope>
    <source>
        <strain evidence="6 7">APC 3343</strain>
    </source>
</reference>
<dbReference type="RefSeq" id="WP_290206239.1">
    <property type="nucleotide sequence ID" value="NZ_JASDDK010000002.1"/>
</dbReference>
<evidence type="ECO:0000256" key="3">
    <source>
        <dbReference type="ARBA" id="ARBA00022827"/>
    </source>
</evidence>
<organism evidence="6 7">
    <name type="scientific">Winogradskyella bathintestinalis</name>
    <dbReference type="NCBI Taxonomy" id="3035208"/>
    <lineage>
        <taxon>Bacteria</taxon>
        <taxon>Pseudomonadati</taxon>
        <taxon>Bacteroidota</taxon>
        <taxon>Flavobacteriia</taxon>
        <taxon>Flavobacteriales</taxon>
        <taxon>Flavobacteriaceae</taxon>
        <taxon>Winogradskyella</taxon>
    </lineage>
</organism>
<keyword evidence="3" id="KW-0274">FAD</keyword>
<gene>
    <name evidence="6" type="ORF">QMA06_07435</name>
</gene>
<keyword evidence="2" id="KW-0285">Flavoprotein</keyword>
<dbReference type="EMBL" id="JASDDK010000002">
    <property type="protein sequence ID" value="MDN3492547.1"/>
    <property type="molecule type" value="Genomic_DNA"/>
</dbReference>
<protein>
    <recommendedName>
        <fullName evidence="5">FAD dependent oxidoreductase domain-containing protein</fullName>
    </recommendedName>
</protein>
<dbReference type="Pfam" id="PF01266">
    <property type="entry name" value="DAO"/>
    <property type="match status" value="1"/>
</dbReference>
<name>A0ABT7ZUA2_9FLAO</name>
<dbReference type="Gene3D" id="3.30.9.10">
    <property type="entry name" value="D-Amino Acid Oxidase, subunit A, domain 2"/>
    <property type="match status" value="1"/>
</dbReference>
<dbReference type="SUPFAM" id="SSF54373">
    <property type="entry name" value="FAD-linked reductases, C-terminal domain"/>
    <property type="match status" value="1"/>
</dbReference>
<evidence type="ECO:0000256" key="4">
    <source>
        <dbReference type="ARBA" id="ARBA00023002"/>
    </source>
</evidence>
<evidence type="ECO:0000256" key="1">
    <source>
        <dbReference type="ARBA" id="ARBA00001974"/>
    </source>
</evidence>
<keyword evidence="7" id="KW-1185">Reference proteome</keyword>
<keyword evidence="4" id="KW-0560">Oxidoreductase</keyword>
<accession>A0ABT7ZUA2</accession>
<feature type="domain" description="FAD dependent oxidoreductase" evidence="5">
    <location>
        <begin position="11"/>
        <end position="89"/>
    </location>
</feature>
<dbReference type="Proteomes" id="UP001231197">
    <property type="component" value="Unassembled WGS sequence"/>
</dbReference>
<dbReference type="PANTHER" id="PTHR11985">
    <property type="entry name" value="GLYCEROL-3-PHOSPHATE DEHYDROGENASE"/>
    <property type="match status" value="1"/>
</dbReference>
<dbReference type="InterPro" id="IPR000447">
    <property type="entry name" value="G3P_DH_FAD-dep"/>
</dbReference>
<dbReference type="PANTHER" id="PTHR11985:SF35">
    <property type="entry name" value="ANAEROBIC GLYCEROL-3-PHOSPHATE DEHYDROGENASE SUBUNIT A"/>
    <property type="match status" value="1"/>
</dbReference>
<evidence type="ECO:0000259" key="5">
    <source>
        <dbReference type="Pfam" id="PF01266"/>
    </source>
</evidence>
<evidence type="ECO:0000313" key="6">
    <source>
        <dbReference type="EMBL" id="MDN3492547.1"/>
    </source>
</evidence>
<proteinExistence type="predicted"/>
<dbReference type="InterPro" id="IPR006076">
    <property type="entry name" value="FAD-dep_OxRdtase"/>
</dbReference>